<feature type="transmembrane region" description="Helical" evidence="1">
    <location>
        <begin position="439"/>
        <end position="460"/>
    </location>
</feature>
<protein>
    <submittedName>
        <fullName evidence="2">Uncharacterized protein</fullName>
    </submittedName>
</protein>
<evidence type="ECO:0000313" key="3">
    <source>
        <dbReference type="Proteomes" id="UP000188947"/>
    </source>
</evidence>
<keyword evidence="1" id="KW-0812">Transmembrane</keyword>
<dbReference type="STRING" id="238.BBD35_03400"/>
<dbReference type="Pfam" id="PF14440">
    <property type="entry name" value="XOO_2897-deam"/>
    <property type="match status" value="1"/>
</dbReference>
<dbReference type="RefSeq" id="WP_070904876.1">
    <property type="nucleotide sequence ID" value="NZ_CP016378.1"/>
</dbReference>
<dbReference type="OrthoDB" id="1213982at2"/>
<dbReference type="InterPro" id="IPR016192">
    <property type="entry name" value="APOBEC/CMP_deaminase_Zn-bd"/>
</dbReference>
<dbReference type="Proteomes" id="UP000188947">
    <property type="component" value="Unassembled WGS sequence"/>
</dbReference>
<dbReference type="GO" id="GO:0008270">
    <property type="term" value="F:zinc ion binding"/>
    <property type="evidence" value="ECO:0007669"/>
    <property type="project" value="InterPro"/>
</dbReference>
<keyword evidence="3" id="KW-1185">Reference proteome</keyword>
<dbReference type="PROSITE" id="PS00903">
    <property type="entry name" value="CYT_DCMP_DEAMINASES_1"/>
    <property type="match status" value="1"/>
</dbReference>
<dbReference type="AlphaFoldDB" id="A0A1T3F4W2"/>
<organism evidence="2 3">
    <name type="scientific">Elizabethkingia meningoseptica</name>
    <name type="common">Chryseobacterium meningosepticum</name>
    <dbReference type="NCBI Taxonomy" id="238"/>
    <lineage>
        <taxon>Bacteria</taxon>
        <taxon>Pseudomonadati</taxon>
        <taxon>Bacteroidota</taxon>
        <taxon>Flavobacteriia</taxon>
        <taxon>Flavobacteriales</taxon>
        <taxon>Weeksellaceae</taxon>
        <taxon>Elizabethkingia</taxon>
    </lineage>
</organism>
<sequence>MMQLRLEYLLSRKLDNPFRHKSPFFETFVVPPEKFDAIPENDEIGKISHRFVLCKSGVEVFDRYEKEPVKDKEIITFYEEENSAKSNFFGTACRVKMGESAKELIRSIDNLNQHVTFRGVTDNYFVTGLKPLLRVIAREKNIDVDILKGAIYLEIVDKSKLNDVFRKVFSLNNKLADWLSSGVEAVEKWKFTNENYDYQKHFLNIRDSNPRNPKGYQPYTYKPIIPIPTFLTVTDRAYGTNQQTIVNNGLKKLSEFIASFDEISTASVFLVAQATPTIADDIFLATVFYVKNFIEDHIPESIKTIYKKLKSVFLEVLNNTKLIIGFIKEKAGIELAKINAFLCGILNGLISLAQVIMMLLAMVTENIPILEIEKLSATELAKHQEKLEFIEDFVDLFSENAKILLEGIKDLFKDGKVWKELSLFASELKKKFLSLNEYFWAYFIGGVAFELILDAVIAYFTGGSSIVAEVSAKIGRITKQAEQMAAKGIDFSKNIGKKVTGSADDFLKWLRKEFEELIEAIKTGKLGSYLKKKFSNLVGEVVEEIVEYGVSELSKFAIEFRKTLPAPNHNGNIAVFEYLDKSGKLVKKAFSTQIDLDAHAENIGLQWFEKEGIPKENVKTIYSELEPCSLGDHNCKDMIKKNFTKANTEYSFPYPGGDTDRKAIDIRRKSIKDRIKTLKQLLK</sequence>
<dbReference type="InterPro" id="IPR032722">
    <property type="entry name" value="Deaminase_XOO_2897"/>
</dbReference>
<accession>A0A1T3F4W2</accession>
<dbReference type="GO" id="GO:0016787">
    <property type="term" value="F:hydrolase activity"/>
    <property type="evidence" value="ECO:0007669"/>
    <property type="project" value="InterPro"/>
</dbReference>
<feature type="transmembrane region" description="Helical" evidence="1">
    <location>
        <begin position="338"/>
        <end position="363"/>
    </location>
</feature>
<keyword evidence="1" id="KW-0472">Membrane</keyword>
<dbReference type="eggNOG" id="ENOG5030IBD">
    <property type="taxonomic scope" value="Bacteria"/>
</dbReference>
<keyword evidence="1" id="KW-1133">Transmembrane helix</keyword>
<evidence type="ECO:0000313" key="2">
    <source>
        <dbReference type="EMBL" id="OOH97826.1"/>
    </source>
</evidence>
<proteinExistence type="predicted"/>
<gene>
    <name evidence="2" type="ORF">BMF97_00710</name>
</gene>
<evidence type="ECO:0000256" key="1">
    <source>
        <dbReference type="SAM" id="Phobius"/>
    </source>
</evidence>
<reference evidence="2 3" key="1">
    <citation type="submission" date="2016-11" db="EMBL/GenBank/DDBJ databases">
        <title>Genome sequence and comparative genomic analysis of clinical strain Elizabethkingia meningoseptica 61421 PRCM.</title>
        <authorList>
            <person name="Wang M."/>
            <person name="Hu S."/>
            <person name="Cao L."/>
            <person name="Jiang T."/>
            <person name="Zhou Y."/>
            <person name="Ming D."/>
        </authorList>
    </citation>
    <scope>NUCLEOTIDE SEQUENCE [LARGE SCALE GENOMIC DNA]</scope>
    <source>
        <strain evidence="2 3">61421 PRCM</strain>
    </source>
</reference>
<dbReference type="EMBL" id="MPOG01000001">
    <property type="protein sequence ID" value="OOH97826.1"/>
    <property type="molecule type" value="Genomic_DNA"/>
</dbReference>
<comment type="caution">
    <text evidence="2">The sequence shown here is derived from an EMBL/GenBank/DDBJ whole genome shotgun (WGS) entry which is preliminary data.</text>
</comment>
<name>A0A1T3F4W2_ELIME</name>